<dbReference type="PANTHER" id="PTHR43133">
    <property type="entry name" value="RNA POLYMERASE ECF-TYPE SIGMA FACTO"/>
    <property type="match status" value="1"/>
</dbReference>
<dbReference type="GO" id="GO:0003677">
    <property type="term" value="F:DNA binding"/>
    <property type="evidence" value="ECO:0007669"/>
    <property type="project" value="UniProtKB-KW"/>
</dbReference>
<dbReference type="InterPro" id="IPR013325">
    <property type="entry name" value="RNA_pol_sigma_r2"/>
</dbReference>
<dbReference type="InterPro" id="IPR036388">
    <property type="entry name" value="WH-like_DNA-bd_sf"/>
</dbReference>
<keyword evidence="4 6" id="KW-0238">DNA-binding</keyword>
<dbReference type="InterPro" id="IPR007627">
    <property type="entry name" value="RNA_pol_sigma70_r2"/>
</dbReference>
<dbReference type="InterPro" id="IPR039425">
    <property type="entry name" value="RNA_pol_sigma-70-like"/>
</dbReference>
<dbReference type="Gene3D" id="1.10.1740.10">
    <property type="match status" value="1"/>
</dbReference>
<dbReference type="CDD" id="cd06171">
    <property type="entry name" value="Sigma70_r4"/>
    <property type="match status" value="1"/>
</dbReference>
<feature type="domain" description="RNA polymerase sigma-70 region 2" evidence="7">
    <location>
        <begin position="44"/>
        <end position="109"/>
    </location>
</feature>
<evidence type="ECO:0000256" key="1">
    <source>
        <dbReference type="ARBA" id="ARBA00010641"/>
    </source>
</evidence>
<evidence type="ECO:0000256" key="4">
    <source>
        <dbReference type="ARBA" id="ARBA00023125"/>
    </source>
</evidence>
<dbReference type="Gene3D" id="1.10.10.10">
    <property type="entry name" value="Winged helix-like DNA-binding domain superfamily/Winged helix DNA-binding domain"/>
    <property type="match status" value="1"/>
</dbReference>
<comment type="caution">
    <text evidence="9">The sequence shown here is derived from an EMBL/GenBank/DDBJ whole genome shotgun (WGS) entry which is preliminary data.</text>
</comment>
<protein>
    <recommendedName>
        <fullName evidence="6">RNA polymerase sigma factor</fullName>
    </recommendedName>
</protein>
<dbReference type="AlphaFoldDB" id="A0A4Q8AFX3"/>
<keyword evidence="3 6" id="KW-0731">Sigma factor</keyword>
<reference evidence="9 10" key="1">
    <citation type="submission" date="2019-02" db="EMBL/GenBank/DDBJ databases">
        <title>Sequencing the genomes of 1000 actinobacteria strains.</title>
        <authorList>
            <person name="Klenk H.-P."/>
        </authorList>
    </citation>
    <scope>NUCLEOTIDE SEQUENCE [LARGE SCALE GENOMIC DNA]</scope>
    <source>
        <strain evidence="9 10">DSM 17364</strain>
    </source>
</reference>
<dbReference type="SUPFAM" id="SSF88946">
    <property type="entry name" value="Sigma2 domain of RNA polymerase sigma factors"/>
    <property type="match status" value="1"/>
</dbReference>
<dbReference type="SUPFAM" id="SSF88659">
    <property type="entry name" value="Sigma3 and sigma4 domains of RNA polymerase sigma factors"/>
    <property type="match status" value="1"/>
</dbReference>
<dbReference type="EMBL" id="SHLA01000001">
    <property type="protein sequence ID" value="RZU62635.1"/>
    <property type="molecule type" value="Genomic_DNA"/>
</dbReference>
<evidence type="ECO:0000259" key="8">
    <source>
        <dbReference type="Pfam" id="PF08281"/>
    </source>
</evidence>
<feature type="domain" description="RNA polymerase sigma factor 70 region 4 type 2" evidence="8">
    <location>
        <begin position="144"/>
        <end position="191"/>
    </location>
</feature>
<evidence type="ECO:0000313" key="9">
    <source>
        <dbReference type="EMBL" id="RZU62635.1"/>
    </source>
</evidence>
<evidence type="ECO:0000313" key="10">
    <source>
        <dbReference type="Proteomes" id="UP000292685"/>
    </source>
</evidence>
<dbReference type="GO" id="GO:0016987">
    <property type="term" value="F:sigma factor activity"/>
    <property type="evidence" value="ECO:0007669"/>
    <property type="project" value="UniProtKB-KW"/>
</dbReference>
<dbReference type="PANTHER" id="PTHR43133:SF66">
    <property type="entry name" value="ECF RNA POLYMERASE SIGMA FACTOR SIGK"/>
    <property type="match status" value="1"/>
</dbReference>
<keyword evidence="10" id="KW-1185">Reference proteome</keyword>
<dbReference type="InterPro" id="IPR013249">
    <property type="entry name" value="RNA_pol_sigma70_r4_t2"/>
</dbReference>
<dbReference type="InterPro" id="IPR013324">
    <property type="entry name" value="RNA_pol_sigma_r3/r4-like"/>
</dbReference>
<dbReference type="InterPro" id="IPR014284">
    <property type="entry name" value="RNA_pol_sigma-70_dom"/>
</dbReference>
<gene>
    <name evidence="9" type="ORF">EV380_2233</name>
</gene>
<evidence type="ECO:0000256" key="5">
    <source>
        <dbReference type="ARBA" id="ARBA00023163"/>
    </source>
</evidence>
<dbReference type="Proteomes" id="UP000292685">
    <property type="component" value="Unassembled WGS sequence"/>
</dbReference>
<dbReference type="Pfam" id="PF08281">
    <property type="entry name" value="Sigma70_r4_2"/>
    <property type="match status" value="1"/>
</dbReference>
<dbReference type="OrthoDB" id="9784272at2"/>
<dbReference type="GO" id="GO:0006950">
    <property type="term" value="P:response to stress"/>
    <property type="evidence" value="ECO:0007669"/>
    <property type="project" value="UniProtKB-ARBA"/>
</dbReference>
<keyword evidence="5 6" id="KW-0804">Transcription</keyword>
<evidence type="ECO:0000256" key="2">
    <source>
        <dbReference type="ARBA" id="ARBA00023015"/>
    </source>
</evidence>
<dbReference type="NCBIfam" id="TIGR02937">
    <property type="entry name" value="sigma70-ECF"/>
    <property type="match status" value="1"/>
</dbReference>
<dbReference type="NCBIfam" id="NF007228">
    <property type="entry name" value="PRK09646.1"/>
    <property type="match status" value="1"/>
</dbReference>
<dbReference type="GO" id="GO:0006352">
    <property type="term" value="P:DNA-templated transcription initiation"/>
    <property type="evidence" value="ECO:0007669"/>
    <property type="project" value="InterPro"/>
</dbReference>
<dbReference type="Pfam" id="PF04542">
    <property type="entry name" value="Sigma70_r2"/>
    <property type="match status" value="1"/>
</dbReference>
<dbReference type="PROSITE" id="PS01063">
    <property type="entry name" value="SIGMA70_ECF"/>
    <property type="match status" value="1"/>
</dbReference>
<accession>A0A4Q8AFX3</accession>
<proteinExistence type="inferred from homology"/>
<comment type="similarity">
    <text evidence="1 6">Belongs to the sigma-70 factor family. ECF subfamily.</text>
</comment>
<evidence type="ECO:0000256" key="3">
    <source>
        <dbReference type="ARBA" id="ARBA00023082"/>
    </source>
</evidence>
<organism evidence="9 10">
    <name type="scientific">Zhihengliuella halotolerans</name>
    <dbReference type="NCBI Taxonomy" id="370736"/>
    <lineage>
        <taxon>Bacteria</taxon>
        <taxon>Bacillati</taxon>
        <taxon>Actinomycetota</taxon>
        <taxon>Actinomycetes</taxon>
        <taxon>Micrococcales</taxon>
        <taxon>Micrococcaceae</taxon>
        <taxon>Zhihengliuella</taxon>
    </lineage>
</organism>
<keyword evidence="2 6" id="KW-0805">Transcription regulation</keyword>
<dbReference type="InterPro" id="IPR000838">
    <property type="entry name" value="RNA_pol_sigma70_ECF_CS"/>
</dbReference>
<evidence type="ECO:0000259" key="7">
    <source>
        <dbReference type="Pfam" id="PF04542"/>
    </source>
</evidence>
<sequence length="202" mass="22555">MNASYETMGVMKLPGTARNDSEPATLNDLLARVSLGDEDAFEALYDDSAALVFGLIKRVVRDPDLSEEVLQEVFVEVWQHATRYDADRGSARSWICTVAHRRAVDKVRATVSSNKRDLAQGIKEFQETTDDVADVAVLRADVDRVLKALETLTEMQRDAIRLAYYGGYTHREVATLLQVPLGTVKTRIRDGMIILRDRLGVA</sequence>
<evidence type="ECO:0000256" key="6">
    <source>
        <dbReference type="RuleBase" id="RU000716"/>
    </source>
</evidence>
<name>A0A4Q8AFX3_9MICC</name>